<dbReference type="AlphaFoldDB" id="A0A2S5IY57"/>
<reference evidence="1 2" key="1">
    <citation type="journal article" date="2014" name="Int. J. Syst. Evol. Microbiol.">
        <title>Arthrobacter pityocampae sp. nov., isolated from Thaumetopoea pityocampa (Lep., Thaumetopoeidae).</title>
        <authorList>
            <person name="Ince I.A."/>
            <person name="Demirbag Z."/>
            <person name="Kati H."/>
        </authorList>
    </citation>
    <scope>NUCLEOTIDE SEQUENCE [LARGE SCALE GENOMIC DNA]</scope>
    <source>
        <strain evidence="1 2">Tp2</strain>
    </source>
</reference>
<name>A0A2S5IY57_9MICC</name>
<protein>
    <submittedName>
        <fullName evidence="1">Uncharacterized protein</fullName>
    </submittedName>
</protein>
<comment type="caution">
    <text evidence="1">The sequence shown here is derived from an EMBL/GenBank/DDBJ whole genome shotgun (WGS) entry which is preliminary data.</text>
</comment>
<gene>
    <name evidence="1" type="ORF">C4K88_07525</name>
</gene>
<evidence type="ECO:0000313" key="2">
    <source>
        <dbReference type="Proteomes" id="UP000239297"/>
    </source>
</evidence>
<dbReference type="RefSeq" id="WP_104121020.1">
    <property type="nucleotide sequence ID" value="NZ_PRKW01000003.1"/>
</dbReference>
<organism evidence="1 2">
    <name type="scientific">Arthrobacter pityocampae</name>
    <dbReference type="NCBI Taxonomy" id="547334"/>
    <lineage>
        <taxon>Bacteria</taxon>
        <taxon>Bacillati</taxon>
        <taxon>Actinomycetota</taxon>
        <taxon>Actinomycetes</taxon>
        <taxon>Micrococcales</taxon>
        <taxon>Micrococcaceae</taxon>
        <taxon>Arthrobacter</taxon>
    </lineage>
</organism>
<evidence type="ECO:0000313" key="1">
    <source>
        <dbReference type="EMBL" id="PPB49532.1"/>
    </source>
</evidence>
<sequence>MTSLEASFDPELLAVAARWFGGVNPAWRNGEWLCYDAKTDGIVISGAPGAVSVFFNIHQGDRRRPDVVCTDPLDALRYVLFRSGLKQRQRYLYGRLLVSFSPSLARPGFVITPNEGVGATLTMEDAEGRPSGRRVGFKLAGRATEATFYLNAGFQDILDSIHTLSGEPLFGDVRQVQPTGVENARP</sequence>
<accession>A0A2S5IY57</accession>
<dbReference type="Proteomes" id="UP000239297">
    <property type="component" value="Unassembled WGS sequence"/>
</dbReference>
<proteinExistence type="predicted"/>
<dbReference type="EMBL" id="PRKW01000003">
    <property type="protein sequence ID" value="PPB49532.1"/>
    <property type="molecule type" value="Genomic_DNA"/>
</dbReference>
<keyword evidence="2" id="KW-1185">Reference proteome</keyword>
<dbReference type="OrthoDB" id="4954384at2"/>